<dbReference type="Gene3D" id="3.40.50.1820">
    <property type="entry name" value="alpha/beta hydrolase"/>
    <property type="match status" value="1"/>
</dbReference>
<evidence type="ECO:0000313" key="2">
    <source>
        <dbReference type="EMBL" id="AUX35160.1"/>
    </source>
</evidence>
<reference evidence="2 3" key="1">
    <citation type="submission" date="2015-09" db="EMBL/GenBank/DDBJ databases">
        <title>Sorangium comparison.</title>
        <authorList>
            <person name="Zaburannyi N."/>
            <person name="Bunk B."/>
            <person name="Overmann J."/>
            <person name="Mueller R."/>
        </authorList>
    </citation>
    <scope>NUCLEOTIDE SEQUENCE [LARGE SCALE GENOMIC DNA]</scope>
    <source>
        <strain evidence="2 3">So ce836</strain>
    </source>
</reference>
<dbReference type="EMBL" id="CP012672">
    <property type="protein sequence ID" value="AUX35160.1"/>
    <property type="molecule type" value="Genomic_DNA"/>
</dbReference>
<feature type="region of interest" description="Disordered" evidence="1">
    <location>
        <begin position="29"/>
        <end position="106"/>
    </location>
</feature>
<dbReference type="Proteomes" id="UP000295497">
    <property type="component" value="Chromosome"/>
</dbReference>
<evidence type="ECO:0000313" key="3">
    <source>
        <dbReference type="Proteomes" id="UP000295497"/>
    </source>
</evidence>
<accession>A0A4P2QX94</accession>
<dbReference type="InterPro" id="IPR029058">
    <property type="entry name" value="AB_hydrolase_fold"/>
</dbReference>
<organism evidence="2 3">
    <name type="scientific">Sorangium cellulosum</name>
    <name type="common">Polyangium cellulosum</name>
    <dbReference type="NCBI Taxonomy" id="56"/>
    <lineage>
        <taxon>Bacteria</taxon>
        <taxon>Pseudomonadati</taxon>
        <taxon>Myxococcota</taxon>
        <taxon>Polyangia</taxon>
        <taxon>Polyangiales</taxon>
        <taxon>Polyangiaceae</taxon>
        <taxon>Sorangium</taxon>
    </lineage>
</organism>
<feature type="compositionally biased region" description="Gly residues" evidence="1">
    <location>
        <begin position="89"/>
        <end position="100"/>
    </location>
</feature>
<evidence type="ECO:0000256" key="1">
    <source>
        <dbReference type="SAM" id="MobiDB-lite"/>
    </source>
</evidence>
<name>A0A4P2QX94_SORCE</name>
<feature type="compositionally biased region" description="Gly residues" evidence="1">
    <location>
        <begin position="59"/>
        <end position="76"/>
    </location>
</feature>
<protein>
    <submittedName>
        <fullName evidence="2">Uncharacterized protein</fullName>
    </submittedName>
</protein>
<dbReference type="AlphaFoldDB" id="A0A4P2QX94"/>
<proteinExistence type="predicted"/>
<feature type="compositionally biased region" description="Low complexity" evidence="1">
    <location>
        <begin position="39"/>
        <end position="58"/>
    </location>
</feature>
<sequence>MVSSRPTFSRPLPRTALLPLFVACGPSDGGITVDEDDTTSTGSPTSGSSSAGTTWSVAGTGGGNISGVTSGTGGPSTSGAGVRGPDPTGAGGSKPTGGGDTTLVGVETPGADCPVPNMPAFSELKAYDELHDPFTMMEGTKVTTRSQWVCRQRVLGLTVNASRCALKLLVYLSLA</sequence>
<gene>
    <name evidence="2" type="ORF">SOCE836_073490</name>
</gene>